<protein>
    <submittedName>
        <fullName evidence="2">Uncharacterized protein</fullName>
    </submittedName>
</protein>
<gene>
    <name evidence="2" type="ORF">Amal_02044</name>
</gene>
<dbReference type="PATRIC" id="fig|178901.16.peg.2175"/>
<keyword evidence="1" id="KW-1133">Transmembrane helix</keyword>
<organism evidence="2 3">
    <name type="scientific">Acetobacter malorum</name>
    <dbReference type="NCBI Taxonomy" id="178901"/>
    <lineage>
        <taxon>Bacteria</taxon>
        <taxon>Pseudomonadati</taxon>
        <taxon>Pseudomonadota</taxon>
        <taxon>Alphaproteobacteria</taxon>
        <taxon>Acetobacterales</taxon>
        <taxon>Acetobacteraceae</taxon>
        <taxon>Acetobacter</taxon>
    </lineage>
</organism>
<name>A0A177G7K1_9PROT</name>
<accession>A0A177G7K1</accession>
<comment type="caution">
    <text evidence="2">The sequence shown here is derived from an EMBL/GenBank/DDBJ whole genome shotgun (WGS) entry which is preliminary data.</text>
</comment>
<keyword evidence="1" id="KW-0472">Membrane</keyword>
<feature type="transmembrane region" description="Helical" evidence="1">
    <location>
        <begin position="138"/>
        <end position="158"/>
    </location>
</feature>
<feature type="transmembrane region" description="Helical" evidence="1">
    <location>
        <begin position="73"/>
        <end position="91"/>
    </location>
</feature>
<dbReference type="Proteomes" id="UP000077349">
    <property type="component" value="Unassembled WGS sequence"/>
</dbReference>
<evidence type="ECO:0000313" key="2">
    <source>
        <dbReference type="EMBL" id="OAG76272.1"/>
    </source>
</evidence>
<dbReference type="EMBL" id="LVHD01000018">
    <property type="protein sequence ID" value="OAG76272.1"/>
    <property type="molecule type" value="Genomic_DNA"/>
</dbReference>
<keyword evidence="1" id="KW-0812">Transmembrane</keyword>
<sequence>MISSSGSGKQGNNGRRILQGMLLLASGRREGIGCFQGTPDSFGAALAPQLALLLVGLFQAAMQPDKALGFTKLLLSLCVVLLPAVVSHFYAHKWGRDALWLRYITAATWCGWVVVLISLVATVLAGVLFPPLLHQPGFMASLMVTVSVYEMWLQWYVARVGLGLTRSRALLLYVSVLAVTLVLYGLAALLPPHYIVMQDLLQPMIAVKPSH</sequence>
<evidence type="ECO:0000313" key="3">
    <source>
        <dbReference type="Proteomes" id="UP000077349"/>
    </source>
</evidence>
<evidence type="ECO:0000256" key="1">
    <source>
        <dbReference type="SAM" id="Phobius"/>
    </source>
</evidence>
<dbReference type="STRING" id="178901.AmDm5_2142"/>
<dbReference type="AlphaFoldDB" id="A0A177G7K1"/>
<reference evidence="2 3" key="1">
    <citation type="submission" date="2016-03" db="EMBL/GenBank/DDBJ databases">
        <title>Draft genome sequence of Acetobacter malorum CECT 7742, a strain isolated from strawberry vinegar.</title>
        <authorList>
            <person name="Sainz F."/>
            <person name="Mas A."/>
            <person name="Torija M.J."/>
        </authorList>
    </citation>
    <scope>NUCLEOTIDE SEQUENCE [LARGE SCALE GENOMIC DNA]</scope>
    <source>
        <strain evidence="2 3">CECT 7742</strain>
    </source>
</reference>
<feature type="transmembrane region" description="Helical" evidence="1">
    <location>
        <begin position="42"/>
        <end position="61"/>
    </location>
</feature>
<proteinExistence type="predicted"/>
<feature type="transmembrane region" description="Helical" evidence="1">
    <location>
        <begin position="103"/>
        <end position="132"/>
    </location>
</feature>
<dbReference type="RefSeq" id="WP_231888430.1">
    <property type="nucleotide sequence ID" value="NZ_JOPG01000001.1"/>
</dbReference>
<feature type="transmembrane region" description="Helical" evidence="1">
    <location>
        <begin position="170"/>
        <end position="190"/>
    </location>
</feature>